<feature type="chain" id="PRO_5042076126" description="T-cell immunomodulatory protein TIP C2 domain-containing protein" evidence="9">
    <location>
        <begin position="17"/>
        <end position="669"/>
    </location>
</feature>
<feature type="signal peptide" evidence="9">
    <location>
        <begin position="1"/>
        <end position="16"/>
    </location>
</feature>
<dbReference type="AlphaFoldDB" id="A0AAF0JDW7"/>
<dbReference type="InterPro" id="IPR024881">
    <property type="entry name" value="Tip"/>
</dbReference>
<dbReference type="Pfam" id="PF13517">
    <property type="entry name" value="FG-GAP_3"/>
    <property type="match status" value="2"/>
</dbReference>
<dbReference type="InterPro" id="IPR013517">
    <property type="entry name" value="FG-GAP"/>
</dbReference>
<evidence type="ECO:0000256" key="2">
    <source>
        <dbReference type="ARBA" id="ARBA00006496"/>
    </source>
</evidence>
<evidence type="ECO:0000256" key="1">
    <source>
        <dbReference type="ARBA" id="ARBA00004479"/>
    </source>
</evidence>
<keyword evidence="7" id="KW-0325">Glycoprotein</keyword>
<dbReference type="InterPro" id="IPR057089">
    <property type="entry name" value="C2_TIP"/>
</dbReference>
<feature type="transmembrane region" description="Helical" evidence="8">
    <location>
        <begin position="623"/>
        <end position="645"/>
    </location>
</feature>
<dbReference type="PANTHER" id="PTHR13412:SF0">
    <property type="entry name" value="T-CELL IMMUNOMODULATORY PROTEIN"/>
    <property type="match status" value="1"/>
</dbReference>
<evidence type="ECO:0000256" key="4">
    <source>
        <dbReference type="ARBA" id="ARBA00022729"/>
    </source>
</evidence>
<gene>
    <name evidence="11" type="ORF">MJAP1_000280</name>
</gene>
<proteinExistence type="inferred from homology"/>
<accession>A0AAF0JDW7</accession>
<keyword evidence="4 9" id="KW-0732">Signal</keyword>
<keyword evidence="6 8" id="KW-0472">Membrane</keyword>
<dbReference type="RefSeq" id="XP_060120233.1">
    <property type="nucleotide sequence ID" value="XM_060264250.1"/>
</dbReference>
<evidence type="ECO:0000259" key="10">
    <source>
        <dbReference type="Pfam" id="PF23122"/>
    </source>
</evidence>
<name>A0AAF0JDW7_9BASI</name>
<evidence type="ECO:0000256" key="9">
    <source>
        <dbReference type="SAM" id="SignalP"/>
    </source>
</evidence>
<dbReference type="Pfam" id="PF23122">
    <property type="entry name" value="C2_ITFG1"/>
    <property type="match status" value="1"/>
</dbReference>
<comment type="subcellular location">
    <subcellularLocation>
        <location evidence="1">Membrane</location>
        <topology evidence="1">Single-pass type I membrane protein</topology>
    </subcellularLocation>
</comment>
<dbReference type="PANTHER" id="PTHR13412">
    <property type="entry name" value="T-CELL IMMUNOMODULATORY PROTEIN HOMOLOG"/>
    <property type="match status" value="1"/>
</dbReference>
<evidence type="ECO:0000256" key="7">
    <source>
        <dbReference type="ARBA" id="ARBA00023180"/>
    </source>
</evidence>
<keyword evidence="5 8" id="KW-1133">Transmembrane helix</keyword>
<dbReference type="SUPFAM" id="SSF69318">
    <property type="entry name" value="Integrin alpha N-terminal domain"/>
    <property type="match status" value="2"/>
</dbReference>
<dbReference type="GO" id="GO:0005886">
    <property type="term" value="C:plasma membrane"/>
    <property type="evidence" value="ECO:0007669"/>
    <property type="project" value="TreeGrafter"/>
</dbReference>
<keyword evidence="3 8" id="KW-0812">Transmembrane</keyword>
<organism evidence="11 12">
    <name type="scientific">Malassezia japonica</name>
    <dbReference type="NCBI Taxonomy" id="223818"/>
    <lineage>
        <taxon>Eukaryota</taxon>
        <taxon>Fungi</taxon>
        <taxon>Dikarya</taxon>
        <taxon>Basidiomycota</taxon>
        <taxon>Ustilaginomycotina</taxon>
        <taxon>Malasseziomycetes</taxon>
        <taxon>Malasseziales</taxon>
        <taxon>Malasseziaceae</taxon>
        <taxon>Malassezia</taxon>
    </lineage>
</organism>
<reference evidence="11" key="1">
    <citation type="submission" date="2023-03" db="EMBL/GenBank/DDBJ databases">
        <title>Mating type loci evolution in Malassezia.</title>
        <authorList>
            <person name="Coelho M.A."/>
        </authorList>
    </citation>
    <scope>NUCLEOTIDE SEQUENCE</scope>
    <source>
        <strain evidence="11">CBS 9431</strain>
    </source>
</reference>
<sequence>MRRFALWAACVPLAAASFGFAPKRFKEEGLIDAGSLGLDGIAGSVVAWGHYNDDRFLDVFVMAEDRSAVRVHEWMHMDFAFNATPAATLTMPSDLRVVNVVPADFNYDGRVDVLVMAEPVSRTPTAAPLSLLLWRSGEHGLDTAPMLLPGATHAHPLTLDATGDLHVDLLGHAASAPQHLSIWRNELSAETPTFSLSEPALFYDQPVPPCELASPHSSAQIDLNGDCLADLFLVCATGDAAQHTYQIWTARKDGPLQYTLAQTGALPRNAGPLSFADMNRDGTIDVVFPTCERGKCTIHIAYNQQIPLCAPESPWVPHGAPERCRDPLQLCEADDAFQLNFTIADDNALLAHLDVEALTGDSQLLLEDDLSPLRTPVPIRIGDENKDGYPDLLLLTVPKGARVGETRTRLLESAPCTKRSTAQGCGDVGRRTFVPLADTVLDTFQFVRSAAFVDLDEDGTLDILVQSLQGTQLRTSLARDVHFVQNNYFHDAFFLKTLTLNAACRGRCEPQEGRPFEPWGAGLSGASYKFAVLDPNGVRRAQQVSQQPQTAYSALQPPSALFGLGRTNNYVESLFVGSTRRQEQPYLVMEGVIPNSEVVVTPWQDGASPLTWRRELFLHPGDWIPLVTAALAGLLLFLGAIVFALDLNEKREDERERQRAVHAINFDAL</sequence>
<evidence type="ECO:0000313" key="11">
    <source>
        <dbReference type="EMBL" id="WFD37336.1"/>
    </source>
</evidence>
<dbReference type="EMBL" id="CP119958">
    <property type="protein sequence ID" value="WFD37336.1"/>
    <property type="molecule type" value="Genomic_DNA"/>
</dbReference>
<dbReference type="Proteomes" id="UP001217754">
    <property type="component" value="Chromosome 1"/>
</dbReference>
<evidence type="ECO:0000256" key="5">
    <source>
        <dbReference type="ARBA" id="ARBA00022989"/>
    </source>
</evidence>
<dbReference type="GeneID" id="85223929"/>
<feature type="domain" description="T-cell immunomodulatory protein TIP C2" evidence="10">
    <location>
        <begin position="518"/>
        <end position="617"/>
    </location>
</feature>
<dbReference type="InterPro" id="IPR028994">
    <property type="entry name" value="Integrin_alpha_N"/>
</dbReference>
<evidence type="ECO:0000313" key="12">
    <source>
        <dbReference type="Proteomes" id="UP001217754"/>
    </source>
</evidence>
<protein>
    <recommendedName>
        <fullName evidence="10">T-cell immunomodulatory protein TIP C2 domain-containing protein</fullName>
    </recommendedName>
</protein>
<evidence type="ECO:0000256" key="3">
    <source>
        <dbReference type="ARBA" id="ARBA00022692"/>
    </source>
</evidence>
<keyword evidence="12" id="KW-1185">Reference proteome</keyword>
<evidence type="ECO:0000256" key="6">
    <source>
        <dbReference type="ARBA" id="ARBA00023136"/>
    </source>
</evidence>
<comment type="similarity">
    <text evidence="2">Belongs to the TIP family.</text>
</comment>
<evidence type="ECO:0000256" key="8">
    <source>
        <dbReference type="SAM" id="Phobius"/>
    </source>
</evidence>